<protein>
    <submittedName>
        <fullName evidence="3">Uncharacterized protein</fullName>
    </submittedName>
</protein>
<evidence type="ECO:0000313" key="3">
    <source>
        <dbReference type="EMBL" id="KAF9449516.1"/>
    </source>
</evidence>
<feature type="transmembrane region" description="Helical" evidence="2">
    <location>
        <begin position="96"/>
        <end position="118"/>
    </location>
</feature>
<reference evidence="3" key="1">
    <citation type="submission" date="2020-11" db="EMBL/GenBank/DDBJ databases">
        <authorList>
            <consortium name="DOE Joint Genome Institute"/>
            <person name="Ahrendt S."/>
            <person name="Riley R."/>
            <person name="Andreopoulos W."/>
            <person name="Labutti K."/>
            <person name="Pangilinan J."/>
            <person name="Ruiz-Duenas F.J."/>
            <person name="Barrasa J.M."/>
            <person name="Sanchez-Garcia M."/>
            <person name="Camarero S."/>
            <person name="Miyauchi S."/>
            <person name="Serrano A."/>
            <person name="Linde D."/>
            <person name="Babiker R."/>
            <person name="Drula E."/>
            <person name="Ayuso-Fernandez I."/>
            <person name="Pacheco R."/>
            <person name="Padilla G."/>
            <person name="Ferreira P."/>
            <person name="Barriuso J."/>
            <person name="Kellner H."/>
            <person name="Castanera R."/>
            <person name="Alfaro M."/>
            <person name="Ramirez L."/>
            <person name="Pisabarro A.G."/>
            <person name="Kuo A."/>
            <person name="Tritt A."/>
            <person name="Lipzen A."/>
            <person name="He G."/>
            <person name="Yan M."/>
            <person name="Ng V."/>
            <person name="Cullen D."/>
            <person name="Martin F."/>
            <person name="Rosso M.-N."/>
            <person name="Henrissat B."/>
            <person name="Hibbett D."/>
            <person name="Martinez A.T."/>
            <person name="Grigoriev I.V."/>
        </authorList>
    </citation>
    <scope>NUCLEOTIDE SEQUENCE</scope>
    <source>
        <strain evidence="3">MF-IS2</strain>
    </source>
</reference>
<feature type="transmembrane region" description="Helical" evidence="2">
    <location>
        <begin position="250"/>
        <end position="271"/>
    </location>
</feature>
<proteinExistence type="predicted"/>
<evidence type="ECO:0000256" key="1">
    <source>
        <dbReference type="SAM" id="MobiDB-lite"/>
    </source>
</evidence>
<feature type="transmembrane region" description="Helical" evidence="2">
    <location>
        <begin position="47"/>
        <end position="64"/>
    </location>
</feature>
<keyword evidence="2" id="KW-0472">Membrane</keyword>
<feature type="transmembrane region" description="Helical" evidence="2">
    <location>
        <begin position="125"/>
        <end position="148"/>
    </location>
</feature>
<keyword evidence="4" id="KW-1185">Reference proteome</keyword>
<dbReference type="EMBL" id="MU151128">
    <property type="protein sequence ID" value="KAF9449516.1"/>
    <property type="molecule type" value="Genomic_DNA"/>
</dbReference>
<organism evidence="3 4">
    <name type="scientific">Macrolepiota fuliginosa MF-IS2</name>
    <dbReference type="NCBI Taxonomy" id="1400762"/>
    <lineage>
        <taxon>Eukaryota</taxon>
        <taxon>Fungi</taxon>
        <taxon>Dikarya</taxon>
        <taxon>Basidiomycota</taxon>
        <taxon>Agaricomycotina</taxon>
        <taxon>Agaricomycetes</taxon>
        <taxon>Agaricomycetidae</taxon>
        <taxon>Agaricales</taxon>
        <taxon>Agaricineae</taxon>
        <taxon>Agaricaceae</taxon>
        <taxon>Macrolepiota</taxon>
    </lineage>
</organism>
<sequence length="321" mass="35753">MRSLTLSQNVAVTFAVGLFYGLYLITFCFANRWLFFADEGWRLRKRIHWFMAIMTNLITVFISLDTALMVRGATAQSTFVDQGHRPEDYSAVPWDAIVRATTNTVAPLADIVLMYRLWIVYGKRLWIIWFPAFLWVGGIVCTILQTFLQVVHVHNQGFGPYHWASVNMAVGPGIVLLPFWASTVALNAYSTGLLIRRIKQASGRSYMTGESLNVVSTQFQFLIRILLESGVLYPAISIAHLSVWFGQNDFAVYLVGGINVIIIGSAFNLILIRTARNRAEAEGKIYNGGKLTTIQSSRKPMPVSVEPQSSSIGAGPTVYAS</sequence>
<accession>A0A9P5XGS8</accession>
<keyword evidence="2" id="KW-0812">Transmembrane</keyword>
<feature type="transmembrane region" description="Helical" evidence="2">
    <location>
        <begin position="168"/>
        <end position="189"/>
    </location>
</feature>
<dbReference type="OrthoDB" id="3357408at2759"/>
<evidence type="ECO:0000256" key="2">
    <source>
        <dbReference type="SAM" id="Phobius"/>
    </source>
</evidence>
<dbReference type="AlphaFoldDB" id="A0A9P5XGS8"/>
<evidence type="ECO:0000313" key="4">
    <source>
        <dbReference type="Proteomes" id="UP000807342"/>
    </source>
</evidence>
<comment type="caution">
    <text evidence="3">The sequence shown here is derived from an EMBL/GenBank/DDBJ whole genome shotgun (WGS) entry which is preliminary data.</text>
</comment>
<dbReference type="Proteomes" id="UP000807342">
    <property type="component" value="Unassembled WGS sequence"/>
</dbReference>
<feature type="transmembrane region" description="Helical" evidence="2">
    <location>
        <begin position="221"/>
        <end position="244"/>
    </location>
</feature>
<feature type="region of interest" description="Disordered" evidence="1">
    <location>
        <begin position="298"/>
        <end position="321"/>
    </location>
</feature>
<keyword evidence="2" id="KW-1133">Transmembrane helix</keyword>
<name>A0A9P5XGS8_9AGAR</name>
<feature type="transmembrane region" description="Helical" evidence="2">
    <location>
        <begin position="12"/>
        <end position="35"/>
    </location>
</feature>
<gene>
    <name evidence="3" type="ORF">P691DRAFT_667356</name>
</gene>